<feature type="compositionally biased region" description="Low complexity" evidence="1">
    <location>
        <begin position="135"/>
        <end position="144"/>
    </location>
</feature>
<evidence type="ECO:0000313" key="3">
    <source>
        <dbReference type="Proteomes" id="UP000794436"/>
    </source>
</evidence>
<feature type="compositionally biased region" description="Low complexity" evidence="1">
    <location>
        <begin position="277"/>
        <end position="286"/>
    </location>
</feature>
<feature type="compositionally biased region" description="Low complexity" evidence="1">
    <location>
        <begin position="112"/>
        <end position="126"/>
    </location>
</feature>
<dbReference type="Proteomes" id="UP000794436">
    <property type="component" value="Unassembled WGS sequence"/>
</dbReference>
<dbReference type="EMBL" id="SPLM01000008">
    <property type="protein sequence ID" value="TMW66623.1"/>
    <property type="molecule type" value="Genomic_DNA"/>
</dbReference>
<feature type="region of interest" description="Disordered" evidence="1">
    <location>
        <begin position="112"/>
        <end position="146"/>
    </location>
</feature>
<evidence type="ECO:0000256" key="1">
    <source>
        <dbReference type="SAM" id="MobiDB-lite"/>
    </source>
</evidence>
<sequence length="476" mass="51338">MTTQCRGTAKKTGKRCEIKFELNENGLCKYHKNQTNLYPADDAAGSSASDAPSVDARSDEETRSVASSAQSAATQCHGTATKTGKRCEIKFELNENGLCKYHKNQTNLYPADDAAGSSASDAPSVDARSDEETRSVASSAQSAATQCHGTATKTGKRCEIKFELNENGLCKYHKNQTNLYPADDAAGSSASDAPSVDARSDEETRSVASSAQSAATQCHGTATKTGKRCEIKFELNENGLCKYHKNQTNLYPADDAAGSSASDAPSVDARSDEETRSVASSAQSAATQCRGRTPPSVAGDTDINGVRRRNGLDPGSRLPPLWSVTHDKQENTVDIRILSGRSRVCVHHPIVLKVPRRANKTSVTVVVELASACSGLIPGLASLTKKGGQCNGDMKEYARKMSKLLKQMNIENGGSYEAKGDKAPEEREHLHRLLKLWDSDFDVEHITNVCNLECVNDKNGDPIWVTRDEADTHYRS</sequence>
<feature type="region of interest" description="Disordered" evidence="1">
    <location>
        <begin position="254"/>
        <end position="323"/>
    </location>
</feature>
<proteinExistence type="predicted"/>
<keyword evidence="3" id="KW-1185">Reference proteome</keyword>
<feature type="compositionally biased region" description="Low complexity" evidence="1">
    <location>
        <begin position="183"/>
        <end position="197"/>
    </location>
</feature>
<name>A0A8K1CQQ3_PYTOL</name>
<gene>
    <name evidence="2" type="ORF">Poli38472_014599</name>
</gene>
<accession>A0A8K1CQQ3</accession>
<feature type="compositionally biased region" description="Low complexity" evidence="1">
    <location>
        <begin position="254"/>
        <end position="268"/>
    </location>
</feature>
<organism evidence="2 3">
    <name type="scientific">Pythium oligandrum</name>
    <name type="common">Mycoparasitic fungus</name>
    <dbReference type="NCBI Taxonomy" id="41045"/>
    <lineage>
        <taxon>Eukaryota</taxon>
        <taxon>Sar</taxon>
        <taxon>Stramenopiles</taxon>
        <taxon>Oomycota</taxon>
        <taxon>Peronosporomycetes</taxon>
        <taxon>Pythiales</taxon>
        <taxon>Pythiaceae</taxon>
        <taxon>Pythium</taxon>
    </lineage>
</organism>
<feature type="compositionally biased region" description="Low complexity" evidence="1">
    <location>
        <begin position="64"/>
        <end position="73"/>
    </location>
</feature>
<reference evidence="2" key="1">
    <citation type="submission" date="2019-03" db="EMBL/GenBank/DDBJ databases">
        <title>Long read genome sequence of the mycoparasitic Pythium oligandrum ATCC 38472 isolated from sugarbeet rhizosphere.</title>
        <authorList>
            <person name="Gaulin E."/>
        </authorList>
    </citation>
    <scope>NUCLEOTIDE SEQUENCE</scope>
    <source>
        <strain evidence="2">ATCC 38472_TT</strain>
    </source>
</reference>
<comment type="caution">
    <text evidence="2">The sequence shown here is derived from an EMBL/GenBank/DDBJ whole genome shotgun (WGS) entry which is preliminary data.</text>
</comment>
<feature type="region of interest" description="Disordered" evidence="1">
    <location>
        <begin position="183"/>
        <end position="221"/>
    </location>
</feature>
<protein>
    <submittedName>
        <fullName evidence="2">Uncharacterized protein</fullName>
    </submittedName>
</protein>
<dbReference type="AlphaFoldDB" id="A0A8K1CQQ3"/>
<feature type="compositionally biased region" description="Low complexity" evidence="1">
    <location>
        <begin position="206"/>
        <end position="215"/>
    </location>
</feature>
<evidence type="ECO:0000313" key="2">
    <source>
        <dbReference type="EMBL" id="TMW66623.1"/>
    </source>
</evidence>
<feature type="region of interest" description="Disordered" evidence="1">
    <location>
        <begin position="39"/>
        <end position="75"/>
    </location>
</feature>
<feature type="compositionally biased region" description="Low complexity" evidence="1">
    <location>
        <begin position="40"/>
        <end position="55"/>
    </location>
</feature>